<evidence type="ECO:0000256" key="2">
    <source>
        <dbReference type="ARBA" id="ARBA00004924"/>
    </source>
</evidence>
<comment type="similarity">
    <text evidence="3">Belongs to the lysine N(6)-hydroxylase/L-ornithine N(5)-oxygenase family.</text>
</comment>
<evidence type="ECO:0000256" key="12">
    <source>
        <dbReference type="ARBA" id="ARBA00031158"/>
    </source>
</evidence>
<comment type="catalytic activity">
    <reaction evidence="15">
        <text>L-lysine + NADPH + O2 = N(6)-hydroxy-L-lysine + NADP(+) + H2O</text>
        <dbReference type="Rhea" id="RHEA:23228"/>
        <dbReference type="ChEBI" id="CHEBI:15377"/>
        <dbReference type="ChEBI" id="CHEBI:15379"/>
        <dbReference type="ChEBI" id="CHEBI:32551"/>
        <dbReference type="ChEBI" id="CHEBI:57783"/>
        <dbReference type="ChEBI" id="CHEBI:57820"/>
        <dbReference type="ChEBI" id="CHEBI:58349"/>
        <dbReference type="EC" id="1.14.13.59"/>
    </reaction>
</comment>
<comment type="pathway">
    <text evidence="2">Siderophore biosynthesis.</text>
</comment>
<dbReference type="GO" id="GO:0047091">
    <property type="term" value="F:L-lysine 6-monooxygenase (NADPH) activity"/>
    <property type="evidence" value="ECO:0007669"/>
    <property type="project" value="UniProtKB-EC"/>
</dbReference>
<proteinExistence type="inferred from homology"/>
<protein>
    <recommendedName>
        <fullName evidence="5">L-lysine N6-monooxygenase MbtG</fullName>
        <ecNumber evidence="4">1.14.13.59</ecNumber>
    </recommendedName>
    <alternativeName>
        <fullName evidence="14">Lysine 6-N-hydroxylase</fullName>
    </alternativeName>
    <alternativeName>
        <fullName evidence="13">Lysine N6-hydroxylase</fullName>
    </alternativeName>
    <alternativeName>
        <fullName evidence="11">Lysine-N-oxygenase</fullName>
    </alternativeName>
    <alternativeName>
        <fullName evidence="12">Mycobactin synthase protein G</fullName>
    </alternativeName>
</protein>
<reference evidence="16" key="1">
    <citation type="journal article" date="2017" name="Front. Microbiol.">
        <title>Streptomyces argillaceus involved in the biosynthesis of pyridine and piperidine alkaloids argimycins P.</title>
        <authorList>
            <person name="Ye S."/>
            <person name="Molloy B."/>
            <person name="Brana A.F."/>
            <person name="Zabala D."/>
            <person name="Olano C."/>
            <person name="Cortes J."/>
            <person name="Moris F."/>
            <person name="Salas J.A."/>
            <person name="Mendez C."/>
        </authorList>
    </citation>
    <scope>NUCLEOTIDE SEQUENCE</scope>
    <source>
        <strain evidence="16">ATCC 12956</strain>
    </source>
</reference>
<evidence type="ECO:0000256" key="5">
    <source>
        <dbReference type="ARBA" id="ARBA00016406"/>
    </source>
</evidence>
<dbReference type="EMBL" id="LT615255">
    <property type="protein sequence ID" value="SCO70318.1"/>
    <property type="molecule type" value="Genomic_DNA"/>
</dbReference>
<evidence type="ECO:0000256" key="1">
    <source>
        <dbReference type="ARBA" id="ARBA00001974"/>
    </source>
</evidence>
<sequence length="381" mass="42583">MLLPEATMQVHFLKDLVTLRDPSSKFSFLNYLHEQGRLVDFVNHKMIFPSRVEFHDYFRWCASACADKVTYGCEVLSVEPVGGVEGGRLLDVHLRQTDELGTRTLRRRTRNVVIAPGLRRRLPDGVAESGRVWHSSGLLQRLDGLPPGGEGLRFAVVGAGQSAAEVTAHLHDRFDGARVRAVFTPYGYAPADDSPFANRIFDPAAVDDFFGAPPAARKMLFERHKNTNYAVVDQELIENLYATWYQEKVRGEQRLLIDNATRLLECDESQDTVRLTLESLITSEKTEVECDYLVCATGYHPAAPDELLGPDLRRLCRKGSLGQPRVGRDYRLEMVDGVECGIYVQGSTEHTHGLTSTLLSMTAVRAGEIADALRDRLHRAS</sequence>
<organism evidence="16">
    <name type="scientific">Streptomyces argillaceus</name>
    <dbReference type="NCBI Taxonomy" id="41951"/>
    <lineage>
        <taxon>Bacteria</taxon>
        <taxon>Bacillati</taxon>
        <taxon>Actinomycetota</taxon>
        <taxon>Actinomycetes</taxon>
        <taxon>Kitasatosporales</taxon>
        <taxon>Streptomycetaceae</taxon>
        <taxon>Streptomyces</taxon>
    </lineage>
</organism>
<accession>A0A1M4NEJ6</accession>
<keyword evidence="10 16" id="KW-0503">Monooxygenase</keyword>
<dbReference type="PANTHER" id="PTHR42802">
    <property type="entry name" value="MONOOXYGENASE"/>
    <property type="match status" value="1"/>
</dbReference>
<dbReference type="AlphaFoldDB" id="A0A1M4NEJ6"/>
<dbReference type="EC" id="1.14.13.59" evidence="4"/>
<dbReference type="Gene3D" id="3.50.50.60">
    <property type="entry name" value="FAD/NAD(P)-binding domain"/>
    <property type="match status" value="1"/>
</dbReference>
<keyword evidence="7" id="KW-0274">FAD</keyword>
<gene>
    <name evidence="16" type="primary">orf8</name>
</gene>
<evidence type="ECO:0000256" key="7">
    <source>
        <dbReference type="ARBA" id="ARBA00022827"/>
    </source>
</evidence>
<evidence type="ECO:0000256" key="15">
    <source>
        <dbReference type="ARBA" id="ARBA00048407"/>
    </source>
</evidence>
<evidence type="ECO:0000256" key="13">
    <source>
        <dbReference type="ARBA" id="ARBA00032493"/>
    </source>
</evidence>
<dbReference type="InterPro" id="IPR025700">
    <property type="entry name" value="Lys/Orn_oxygenase"/>
</dbReference>
<evidence type="ECO:0000256" key="3">
    <source>
        <dbReference type="ARBA" id="ARBA00007588"/>
    </source>
</evidence>
<dbReference type="PANTHER" id="PTHR42802:SF1">
    <property type="entry name" value="L-ORNITHINE N(5)-MONOOXYGENASE"/>
    <property type="match status" value="1"/>
</dbReference>
<evidence type="ECO:0000256" key="4">
    <source>
        <dbReference type="ARBA" id="ARBA00013076"/>
    </source>
</evidence>
<evidence type="ECO:0000256" key="6">
    <source>
        <dbReference type="ARBA" id="ARBA00022630"/>
    </source>
</evidence>
<dbReference type="SUPFAM" id="SSF51905">
    <property type="entry name" value="FAD/NAD(P)-binding domain"/>
    <property type="match status" value="1"/>
</dbReference>
<keyword evidence="6" id="KW-0285">Flavoprotein</keyword>
<keyword evidence="9" id="KW-0560">Oxidoreductase</keyword>
<dbReference type="Pfam" id="PF13434">
    <property type="entry name" value="Lys_Orn_oxgnase"/>
    <property type="match status" value="1"/>
</dbReference>
<evidence type="ECO:0000313" key="16">
    <source>
        <dbReference type="EMBL" id="SCO70318.1"/>
    </source>
</evidence>
<evidence type="ECO:0000256" key="10">
    <source>
        <dbReference type="ARBA" id="ARBA00023033"/>
    </source>
</evidence>
<evidence type="ECO:0000256" key="14">
    <source>
        <dbReference type="ARBA" id="ARBA00032738"/>
    </source>
</evidence>
<comment type="cofactor">
    <cofactor evidence="1">
        <name>FAD</name>
        <dbReference type="ChEBI" id="CHEBI:57692"/>
    </cofactor>
</comment>
<evidence type="ECO:0000256" key="9">
    <source>
        <dbReference type="ARBA" id="ARBA00023002"/>
    </source>
</evidence>
<dbReference type="InterPro" id="IPR036188">
    <property type="entry name" value="FAD/NAD-bd_sf"/>
</dbReference>
<evidence type="ECO:0000256" key="11">
    <source>
        <dbReference type="ARBA" id="ARBA00029939"/>
    </source>
</evidence>
<keyword evidence="8" id="KW-0521">NADP</keyword>
<evidence type="ECO:0000256" key="8">
    <source>
        <dbReference type="ARBA" id="ARBA00022857"/>
    </source>
</evidence>
<name>A0A1M4NEJ6_STRAA</name>